<gene>
    <name evidence="3" type="ORF">OE88DRAFT_1674725</name>
</gene>
<dbReference type="Proteomes" id="UP000305948">
    <property type="component" value="Unassembled WGS sequence"/>
</dbReference>
<dbReference type="OrthoDB" id="2535907at2759"/>
<dbReference type="AlphaFoldDB" id="A0A5C3NCV4"/>
<name>A0A5C3NCV4_9AGAM</name>
<dbReference type="STRING" id="5364.A0A5C3NCV4"/>
<dbReference type="Pfam" id="PF20719">
    <property type="entry name" value="Med16_C"/>
    <property type="match status" value="1"/>
</dbReference>
<proteinExistence type="predicted"/>
<keyword evidence="4" id="KW-1185">Reference proteome</keyword>
<feature type="region of interest" description="Disordered" evidence="1">
    <location>
        <begin position="355"/>
        <end position="389"/>
    </location>
</feature>
<feature type="domain" description="Mediator complex subunit 16 C-terminal" evidence="2">
    <location>
        <begin position="879"/>
        <end position="945"/>
    </location>
</feature>
<evidence type="ECO:0000259" key="2">
    <source>
        <dbReference type="Pfam" id="PF20719"/>
    </source>
</evidence>
<reference evidence="3 4" key="1">
    <citation type="journal article" date="2019" name="Nat. Ecol. Evol.">
        <title>Megaphylogeny resolves global patterns of mushroom evolution.</title>
        <authorList>
            <person name="Varga T."/>
            <person name="Krizsan K."/>
            <person name="Foldi C."/>
            <person name="Dima B."/>
            <person name="Sanchez-Garcia M."/>
            <person name="Sanchez-Ramirez S."/>
            <person name="Szollosi G.J."/>
            <person name="Szarkandi J.G."/>
            <person name="Papp V."/>
            <person name="Albert L."/>
            <person name="Andreopoulos W."/>
            <person name="Angelini C."/>
            <person name="Antonin V."/>
            <person name="Barry K.W."/>
            <person name="Bougher N.L."/>
            <person name="Buchanan P."/>
            <person name="Buyck B."/>
            <person name="Bense V."/>
            <person name="Catcheside P."/>
            <person name="Chovatia M."/>
            <person name="Cooper J."/>
            <person name="Damon W."/>
            <person name="Desjardin D."/>
            <person name="Finy P."/>
            <person name="Geml J."/>
            <person name="Haridas S."/>
            <person name="Hughes K."/>
            <person name="Justo A."/>
            <person name="Karasinski D."/>
            <person name="Kautmanova I."/>
            <person name="Kiss B."/>
            <person name="Kocsube S."/>
            <person name="Kotiranta H."/>
            <person name="LaButti K.M."/>
            <person name="Lechner B.E."/>
            <person name="Liimatainen K."/>
            <person name="Lipzen A."/>
            <person name="Lukacs Z."/>
            <person name="Mihaltcheva S."/>
            <person name="Morgado L.N."/>
            <person name="Niskanen T."/>
            <person name="Noordeloos M.E."/>
            <person name="Ohm R.A."/>
            <person name="Ortiz-Santana B."/>
            <person name="Ovrebo C."/>
            <person name="Racz N."/>
            <person name="Riley R."/>
            <person name="Savchenko A."/>
            <person name="Shiryaev A."/>
            <person name="Soop K."/>
            <person name="Spirin V."/>
            <person name="Szebenyi C."/>
            <person name="Tomsovsky M."/>
            <person name="Tulloss R.E."/>
            <person name="Uehling J."/>
            <person name="Grigoriev I.V."/>
            <person name="Vagvolgyi C."/>
            <person name="Papp T."/>
            <person name="Martin F.M."/>
            <person name="Miettinen O."/>
            <person name="Hibbett D.S."/>
            <person name="Nagy L.G."/>
        </authorList>
    </citation>
    <scope>NUCLEOTIDE SEQUENCE [LARGE SCALE GENOMIC DNA]</scope>
    <source>
        <strain evidence="3 4">OMC1185</strain>
    </source>
</reference>
<accession>A0A5C3NCV4</accession>
<feature type="region of interest" description="Disordered" evidence="1">
    <location>
        <begin position="1"/>
        <end position="28"/>
    </location>
</feature>
<evidence type="ECO:0000256" key="1">
    <source>
        <dbReference type="SAM" id="MobiDB-lite"/>
    </source>
</evidence>
<evidence type="ECO:0000313" key="4">
    <source>
        <dbReference type="Proteomes" id="UP000305948"/>
    </source>
</evidence>
<feature type="compositionally biased region" description="Basic and acidic residues" evidence="1">
    <location>
        <begin position="377"/>
        <end position="389"/>
    </location>
</feature>
<dbReference type="EMBL" id="ML213505">
    <property type="protein sequence ID" value="TFK55122.1"/>
    <property type="molecule type" value="Genomic_DNA"/>
</dbReference>
<dbReference type="InterPro" id="IPR048339">
    <property type="entry name" value="Mediator_Med16_C"/>
</dbReference>
<protein>
    <recommendedName>
        <fullName evidence="2">Mediator complex subunit 16 C-terminal domain-containing protein</fullName>
    </recommendedName>
</protein>
<evidence type="ECO:0000313" key="3">
    <source>
        <dbReference type="EMBL" id="TFK55122.1"/>
    </source>
</evidence>
<sequence>MMSSPAMIANEFKTSSPRPKHERLSLGSSWKGKAKEDRSWQLEWWDLCSLADGKPPPVAWSQSSSIFTAHSSEAKVIGHLFPSSKPYVLPSPQQILAAPLSYQPPTVISVDASGQWLFAYFPGKDGEGIACLWKKGAQVDDWRVKESWTYPRGAGIIAACWINQGRQCIVQESGSLARLSPLGPPTPHPTPTLILVSEAYQVHVCFLRHESSKLKVLTCSLASPSSMSEGEPLPPLANEHNLGGARICDYAAIGLAYEESSIVVALRSHVLPLQPGGASYHEMDLNMLNVTQPISAIADAGLALEWEIFGQAPTIDLCEVQFEYDGVEIRLSTTPLPSISHSYRTISSMTFIPASPSHTTPDPTVSPALSVRSTGSMKKESDSGSVHGENRSKLTPLYLVVSALDFGDYTSTPKSELAVYTLQRGTTISSGSPSWSSHLQASRSFTSGVVAFATPPPLGMFNAGVLLGILDTSGIVPKNKAQIKHAPIGNLEFLRLSDLSNNDKWERCHILGDVTRLGQTFPQSAVISPNYALLCTISGSTRTDAHPAVYPLPVPLTTEGNMPALRLSTHISRLLLASVYSQGTPSDITYLLSLPSTPLPELEESNYATLSAFNGMDDGLWDMWLEEILGVAMESYRARVQITDGESAKQDLSLRWQAAHDALSLAACSAAFEDCRDGDGYDLNAVWGLVGICDWSIRFVEKLMRECILSNPSSSVQLKEEERDDLFGSNPPSPATERDQFFSLSISPTLLHLVHPYMLGKLVDVLGHIKALRTHLISLPAGGEHAHLAKSVFLDIFDSSAVNIPGLHGVLESLSKAPQSVSGDVLLRSLACCKPTISSHTSVRQAVLKVLDAQVVDKPQLFIKPTSLLHGLSKLSISDEDPKEKERDVLTKGVLSNNDRRARCVRCGGLSEAAKSLHSVGQPPDRWRAWEGTWTLHCICGGLWSNI</sequence>
<organism evidence="3 4">
    <name type="scientific">Heliocybe sulcata</name>
    <dbReference type="NCBI Taxonomy" id="5364"/>
    <lineage>
        <taxon>Eukaryota</taxon>
        <taxon>Fungi</taxon>
        <taxon>Dikarya</taxon>
        <taxon>Basidiomycota</taxon>
        <taxon>Agaricomycotina</taxon>
        <taxon>Agaricomycetes</taxon>
        <taxon>Gloeophyllales</taxon>
        <taxon>Gloeophyllaceae</taxon>
        <taxon>Heliocybe</taxon>
    </lineage>
</organism>